<proteinExistence type="inferred from homology"/>
<dbReference type="PANTHER" id="PTHR43416">
    <property type="entry name" value="DIHYDROLIPOYLLYSINE-RESIDUE SUCCINYLTRANSFERASE COMPONENT OF 2-OXOGLUTARATE DEHYDROGENASE COMPLEX, MITOCHONDRIAL-RELATED"/>
    <property type="match status" value="1"/>
</dbReference>
<sequence length="143" mass="15555">MLPPSALSTLPLSSVSLQPSNQAKGVSMLLIDAVLKKHSVKLGFMSTFVKASTIALQKVPPVNASIAEFGDTIIFRNYVNMSIAVAIPKEPTIFSNLILFGYYTRDSLDPAIDPAAGALNTTLRRKAKKKPQRRSKNLLNDEI</sequence>
<evidence type="ECO:0000256" key="8">
    <source>
        <dbReference type="ARBA" id="ARBA00023315"/>
    </source>
</evidence>
<dbReference type="OrthoDB" id="7389273at2759"/>
<gene>
    <name evidence="12" type="ORF">DERYTH_LOCUS11388</name>
</gene>
<comment type="pathway">
    <text evidence="2">Amino-acid degradation; L-lysine degradation via saccharopine pathway; glutaryl-CoA from L-lysine: step 6/6.</text>
</comment>
<keyword evidence="13" id="KW-1185">Reference proteome</keyword>
<dbReference type="PANTHER" id="PTHR43416:SF5">
    <property type="entry name" value="DIHYDROLIPOYLLYSINE-RESIDUE SUCCINYLTRANSFERASE COMPONENT OF 2-OXOGLUTARATE DEHYDROGENASE COMPLEX, MITOCHONDRIAL"/>
    <property type="match status" value="1"/>
</dbReference>
<comment type="caution">
    <text evidence="12">The sequence shown here is derived from an EMBL/GenBank/DDBJ whole genome shotgun (WGS) entry which is preliminary data.</text>
</comment>
<evidence type="ECO:0000256" key="1">
    <source>
        <dbReference type="ARBA" id="ARBA00001938"/>
    </source>
</evidence>
<keyword evidence="5" id="KW-0816">Tricarboxylic acid cycle</keyword>
<dbReference type="Gene3D" id="3.30.559.10">
    <property type="entry name" value="Chloramphenicol acetyltransferase-like domain"/>
    <property type="match status" value="1"/>
</dbReference>
<comment type="cofactor">
    <cofactor evidence="1">
        <name>(R)-lipoate</name>
        <dbReference type="ChEBI" id="CHEBI:83088"/>
    </cofactor>
</comment>
<feature type="region of interest" description="Disordered" evidence="10">
    <location>
        <begin position="124"/>
        <end position="143"/>
    </location>
</feature>
<name>A0A9N9ED30_9GLOM</name>
<comment type="similarity">
    <text evidence="3">Belongs to the 2-oxoacid dehydrogenase family.</text>
</comment>
<protein>
    <recommendedName>
        <fullName evidence="4">dihydrolipoyllysine-residue succinyltransferase</fullName>
        <ecNumber evidence="4">2.3.1.61</ecNumber>
    </recommendedName>
    <alternativeName>
        <fullName evidence="9">2-oxoglutarate dehydrogenase complex component E2</fullName>
    </alternativeName>
</protein>
<keyword evidence="6" id="KW-0808">Transferase</keyword>
<evidence type="ECO:0000259" key="11">
    <source>
        <dbReference type="Pfam" id="PF00198"/>
    </source>
</evidence>
<evidence type="ECO:0000256" key="2">
    <source>
        <dbReference type="ARBA" id="ARBA00005145"/>
    </source>
</evidence>
<dbReference type="EC" id="2.3.1.61" evidence="4"/>
<feature type="domain" description="2-oxoacid dehydrogenase acyltransferase catalytic" evidence="11">
    <location>
        <begin position="36"/>
        <end position="89"/>
    </location>
</feature>
<evidence type="ECO:0000256" key="5">
    <source>
        <dbReference type="ARBA" id="ARBA00022532"/>
    </source>
</evidence>
<organism evidence="12 13">
    <name type="scientific">Dentiscutata erythropus</name>
    <dbReference type="NCBI Taxonomy" id="1348616"/>
    <lineage>
        <taxon>Eukaryota</taxon>
        <taxon>Fungi</taxon>
        <taxon>Fungi incertae sedis</taxon>
        <taxon>Mucoromycota</taxon>
        <taxon>Glomeromycotina</taxon>
        <taxon>Glomeromycetes</taxon>
        <taxon>Diversisporales</taxon>
        <taxon>Gigasporaceae</taxon>
        <taxon>Dentiscutata</taxon>
    </lineage>
</organism>
<dbReference type="AlphaFoldDB" id="A0A9N9ED30"/>
<evidence type="ECO:0000256" key="10">
    <source>
        <dbReference type="SAM" id="MobiDB-lite"/>
    </source>
</evidence>
<evidence type="ECO:0000256" key="4">
    <source>
        <dbReference type="ARBA" id="ARBA00012945"/>
    </source>
</evidence>
<dbReference type="SUPFAM" id="SSF52777">
    <property type="entry name" value="CoA-dependent acyltransferases"/>
    <property type="match status" value="1"/>
</dbReference>
<feature type="compositionally biased region" description="Basic residues" evidence="10">
    <location>
        <begin position="124"/>
        <end position="136"/>
    </location>
</feature>
<dbReference type="InterPro" id="IPR023213">
    <property type="entry name" value="CAT-like_dom_sf"/>
</dbReference>
<dbReference type="GO" id="GO:0004149">
    <property type="term" value="F:dihydrolipoyllysine-residue succinyltransferase activity"/>
    <property type="evidence" value="ECO:0007669"/>
    <property type="project" value="UniProtKB-EC"/>
</dbReference>
<accession>A0A9N9ED30</accession>
<dbReference type="InterPro" id="IPR050537">
    <property type="entry name" value="2-oxoacid_dehydrogenase"/>
</dbReference>
<dbReference type="EMBL" id="CAJVPY010007007">
    <property type="protein sequence ID" value="CAG8673630.1"/>
    <property type="molecule type" value="Genomic_DNA"/>
</dbReference>
<evidence type="ECO:0000256" key="7">
    <source>
        <dbReference type="ARBA" id="ARBA00022823"/>
    </source>
</evidence>
<evidence type="ECO:0000313" key="13">
    <source>
        <dbReference type="Proteomes" id="UP000789405"/>
    </source>
</evidence>
<dbReference type="InterPro" id="IPR001078">
    <property type="entry name" value="2-oxoacid_DH_actylTfrase"/>
</dbReference>
<evidence type="ECO:0000313" key="12">
    <source>
        <dbReference type="EMBL" id="CAG8673630.1"/>
    </source>
</evidence>
<dbReference type="Proteomes" id="UP000789405">
    <property type="component" value="Unassembled WGS sequence"/>
</dbReference>
<evidence type="ECO:0000256" key="6">
    <source>
        <dbReference type="ARBA" id="ARBA00022679"/>
    </source>
</evidence>
<dbReference type="Pfam" id="PF00198">
    <property type="entry name" value="2-oxoacid_dh"/>
    <property type="match status" value="1"/>
</dbReference>
<dbReference type="GO" id="GO:0006099">
    <property type="term" value="P:tricarboxylic acid cycle"/>
    <property type="evidence" value="ECO:0007669"/>
    <property type="project" value="UniProtKB-KW"/>
</dbReference>
<evidence type="ECO:0000256" key="9">
    <source>
        <dbReference type="ARBA" id="ARBA00032406"/>
    </source>
</evidence>
<evidence type="ECO:0000256" key="3">
    <source>
        <dbReference type="ARBA" id="ARBA00007317"/>
    </source>
</evidence>
<keyword evidence="7" id="KW-0450">Lipoyl</keyword>
<keyword evidence="8" id="KW-0012">Acyltransferase</keyword>
<reference evidence="12" key="1">
    <citation type="submission" date="2021-06" db="EMBL/GenBank/DDBJ databases">
        <authorList>
            <person name="Kallberg Y."/>
            <person name="Tangrot J."/>
            <person name="Rosling A."/>
        </authorList>
    </citation>
    <scope>NUCLEOTIDE SEQUENCE</scope>
    <source>
        <strain evidence="12">MA453B</strain>
    </source>
</reference>